<protein>
    <submittedName>
        <fullName evidence="2">Uncharacterized protein</fullName>
    </submittedName>
</protein>
<dbReference type="RefSeq" id="XP_040752455.1">
    <property type="nucleotide sequence ID" value="XM_040900795.1"/>
</dbReference>
<gene>
    <name evidence="2" type="ORF">P175DRAFT_0557740</name>
</gene>
<evidence type="ECO:0000313" key="3">
    <source>
        <dbReference type="Proteomes" id="UP000244073"/>
    </source>
</evidence>
<dbReference type="VEuPathDB" id="FungiDB:P175DRAFT_0557740"/>
<dbReference type="Proteomes" id="UP000244073">
    <property type="component" value="Unassembled WGS sequence"/>
</dbReference>
<sequence>MLQEVEELVWPGWGGLGMSVRGMLQRDLHREVENDDVPLEQLTDDITKLAPSISSGGTVETSLSWENQHVSTAIPGDFELKKVEKDPGDGKSTVPRNPEYQGLSGAAGGCVAFLNRRFPHSRASCTSTSSWTVTWQVRDRRSVKVRVVLSATRRHL</sequence>
<dbReference type="AlphaFoldDB" id="A0A2T5LXT9"/>
<comment type="caution">
    <text evidence="2">The sequence shown here is derived from an EMBL/GenBank/DDBJ whole genome shotgun (WGS) entry which is preliminary data.</text>
</comment>
<feature type="region of interest" description="Disordered" evidence="1">
    <location>
        <begin position="81"/>
        <end position="100"/>
    </location>
</feature>
<proteinExistence type="predicted"/>
<accession>A0A2T5LXT9</accession>
<dbReference type="GeneID" id="63817679"/>
<dbReference type="EMBL" id="MSFN02000004">
    <property type="protein sequence ID" value="PTU21063.1"/>
    <property type="molecule type" value="Genomic_DNA"/>
</dbReference>
<organism evidence="2 3">
    <name type="scientific">Aspergillus ochraceoroseus IBT 24754</name>
    <dbReference type="NCBI Taxonomy" id="1392256"/>
    <lineage>
        <taxon>Eukaryota</taxon>
        <taxon>Fungi</taxon>
        <taxon>Dikarya</taxon>
        <taxon>Ascomycota</taxon>
        <taxon>Pezizomycotina</taxon>
        <taxon>Eurotiomycetes</taxon>
        <taxon>Eurotiomycetidae</taxon>
        <taxon>Eurotiales</taxon>
        <taxon>Aspergillaceae</taxon>
        <taxon>Aspergillus</taxon>
        <taxon>Aspergillus subgen. Nidulantes</taxon>
    </lineage>
</organism>
<reference evidence="2 3" key="1">
    <citation type="journal article" date="2018" name="Proc. Natl. Acad. Sci. U.S.A.">
        <title>Linking secondary metabolites to gene clusters through genome sequencing of six diverse Aspergillus species.</title>
        <authorList>
            <person name="Kaerboelling I."/>
            <person name="Vesth T.C."/>
            <person name="Frisvad J.C."/>
            <person name="Nybo J.L."/>
            <person name="Theobald S."/>
            <person name="Kuo A."/>
            <person name="Bowyer P."/>
            <person name="Matsuda Y."/>
            <person name="Mondo S."/>
            <person name="Lyhne E.K."/>
            <person name="Kogle M.E."/>
            <person name="Clum A."/>
            <person name="Lipzen A."/>
            <person name="Salamov A."/>
            <person name="Ngan C.Y."/>
            <person name="Daum C."/>
            <person name="Chiniquy J."/>
            <person name="Barry K."/>
            <person name="LaButti K."/>
            <person name="Haridas S."/>
            <person name="Simmons B.A."/>
            <person name="Magnuson J.K."/>
            <person name="Mortensen U.H."/>
            <person name="Larsen T.O."/>
            <person name="Grigoriev I.V."/>
            <person name="Baker S.E."/>
            <person name="Andersen M.R."/>
        </authorList>
    </citation>
    <scope>NUCLEOTIDE SEQUENCE [LARGE SCALE GENOMIC DNA]</scope>
    <source>
        <strain evidence="2 3">IBT 24754</strain>
    </source>
</reference>
<evidence type="ECO:0000256" key="1">
    <source>
        <dbReference type="SAM" id="MobiDB-lite"/>
    </source>
</evidence>
<name>A0A2T5LXT9_9EURO</name>
<evidence type="ECO:0000313" key="2">
    <source>
        <dbReference type="EMBL" id="PTU21063.1"/>
    </source>
</evidence>